<accession>A0A8T0SFA3</accession>
<reference evidence="1" key="1">
    <citation type="submission" date="2020-05" db="EMBL/GenBank/DDBJ databases">
        <title>WGS assembly of Panicum virgatum.</title>
        <authorList>
            <person name="Lovell J.T."/>
            <person name="Jenkins J."/>
            <person name="Shu S."/>
            <person name="Juenger T.E."/>
            <person name="Schmutz J."/>
        </authorList>
    </citation>
    <scope>NUCLEOTIDE SEQUENCE</scope>
    <source>
        <strain evidence="1">AP13</strain>
    </source>
</reference>
<dbReference type="PANTHER" id="PTHR33103">
    <property type="entry name" value="OS01G0153900 PROTEIN"/>
    <property type="match status" value="1"/>
</dbReference>
<dbReference type="InterPro" id="IPR007750">
    <property type="entry name" value="DUF674"/>
</dbReference>
<dbReference type="Proteomes" id="UP000823388">
    <property type="component" value="Chromosome 5K"/>
</dbReference>
<dbReference type="PANTHER" id="PTHR33103:SF52">
    <property type="entry name" value="OS01G0154100 PROTEIN"/>
    <property type="match status" value="1"/>
</dbReference>
<protein>
    <submittedName>
        <fullName evidence="1">Uncharacterized protein</fullName>
    </submittedName>
</protein>
<evidence type="ECO:0000313" key="1">
    <source>
        <dbReference type="EMBL" id="KAG2595583.1"/>
    </source>
</evidence>
<gene>
    <name evidence="1" type="ORF">PVAP13_5KG084400</name>
</gene>
<sequence length="194" mass="20228">MMAPTGTMPTMKLLVDTKSQRVLYAEAGEDAVDFLFSLLSTPNVVVGEGGRAGGSILNLYIGAAARKLVGVASSAGHGGHEAPPAAAAPPPAAPAAAMFTVMDDLRIAPMSTVSAIARLSTLGVKDIGALQEKIVQLGYAEGLEMLTASMQSKTVLTDVFIGKKKSLMYGVLSKLCGSKLLWHFSLAACYRRSR</sequence>
<name>A0A8T0SFA3_PANVG</name>
<organism evidence="1 2">
    <name type="scientific">Panicum virgatum</name>
    <name type="common">Blackwell switchgrass</name>
    <dbReference type="NCBI Taxonomy" id="38727"/>
    <lineage>
        <taxon>Eukaryota</taxon>
        <taxon>Viridiplantae</taxon>
        <taxon>Streptophyta</taxon>
        <taxon>Embryophyta</taxon>
        <taxon>Tracheophyta</taxon>
        <taxon>Spermatophyta</taxon>
        <taxon>Magnoliopsida</taxon>
        <taxon>Liliopsida</taxon>
        <taxon>Poales</taxon>
        <taxon>Poaceae</taxon>
        <taxon>PACMAD clade</taxon>
        <taxon>Panicoideae</taxon>
        <taxon>Panicodae</taxon>
        <taxon>Paniceae</taxon>
        <taxon>Panicinae</taxon>
        <taxon>Panicum</taxon>
        <taxon>Panicum sect. Hiantes</taxon>
    </lineage>
</organism>
<keyword evidence="2" id="KW-1185">Reference proteome</keyword>
<evidence type="ECO:0000313" key="2">
    <source>
        <dbReference type="Proteomes" id="UP000823388"/>
    </source>
</evidence>
<dbReference type="Pfam" id="PF05056">
    <property type="entry name" value="DUF674"/>
    <property type="match status" value="2"/>
</dbReference>
<dbReference type="AlphaFoldDB" id="A0A8T0SFA3"/>
<comment type="caution">
    <text evidence="1">The sequence shown here is derived from an EMBL/GenBank/DDBJ whole genome shotgun (WGS) entry which is preliminary data.</text>
</comment>
<dbReference type="EMBL" id="CM029045">
    <property type="protein sequence ID" value="KAG2595583.1"/>
    <property type="molecule type" value="Genomic_DNA"/>
</dbReference>
<proteinExistence type="predicted"/>